<dbReference type="Pfam" id="PF03631">
    <property type="entry name" value="Virul_fac_BrkB"/>
    <property type="match status" value="1"/>
</dbReference>
<dbReference type="PANTHER" id="PTHR30213">
    <property type="entry name" value="INNER MEMBRANE PROTEIN YHJD"/>
    <property type="match status" value="1"/>
</dbReference>
<evidence type="ECO:0000256" key="3">
    <source>
        <dbReference type="ARBA" id="ARBA00022692"/>
    </source>
</evidence>
<feature type="transmembrane region" description="Helical" evidence="7">
    <location>
        <begin position="269"/>
        <end position="291"/>
    </location>
</feature>
<feature type="region of interest" description="Disordered" evidence="6">
    <location>
        <begin position="454"/>
        <end position="476"/>
    </location>
</feature>
<evidence type="ECO:0000256" key="1">
    <source>
        <dbReference type="ARBA" id="ARBA00004651"/>
    </source>
</evidence>
<dbReference type="RefSeq" id="WP_047859712.1">
    <property type="nucleotide sequence ID" value="NZ_CP011509.1"/>
</dbReference>
<dbReference type="SUPFAM" id="SSF46785">
    <property type="entry name" value="Winged helix' DNA-binding domain"/>
    <property type="match status" value="1"/>
</dbReference>
<evidence type="ECO:0000313" key="9">
    <source>
        <dbReference type="EMBL" id="REG32268.1"/>
    </source>
</evidence>
<evidence type="ECO:0000313" key="10">
    <source>
        <dbReference type="Proteomes" id="UP000035579"/>
    </source>
</evidence>
<keyword evidence="4 7" id="KW-1133">Transmembrane helix</keyword>
<evidence type="ECO:0000256" key="4">
    <source>
        <dbReference type="ARBA" id="ARBA00022989"/>
    </source>
</evidence>
<keyword evidence="3 7" id="KW-0812">Transmembrane</keyword>
<evidence type="ECO:0000256" key="6">
    <source>
        <dbReference type="SAM" id="MobiDB-lite"/>
    </source>
</evidence>
<dbReference type="Proteomes" id="UP000035579">
    <property type="component" value="Chromosome"/>
</dbReference>
<feature type="transmembrane region" description="Helical" evidence="7">
    <location>
        <begin position="61"/>
        <end position="84"/>
    </location>
</feature>
<feature type="transmembrane region" description="Helical" evidence="7">
    <location>
        <begin position="238"/>
        <end position="263"/>
    </location>
</feature>
<dbReference type="Gene3D" id="1.10.10.10">
    <property type="entry name" value="Winged helix-like DNA-binding domain superfamily/Winged helix DNA-binding domain"/>
    <property type="match status" value="1"/>
</dbReference>
<evidence type="ECO:0000256" key="7">
    <source>
        <dbReference type="SAM" id="Phobius"/>
    </source>
</evidence>
<dbReference type="InterPro" id="IPR036390">
    <property type="entry name" value="WH_DNA-bd_sf"/>
</dbReference>
<evidence type="ECO:0000256" key="2">
    <source>
        <dbReference type="ARBA" id="ARBA00022475"/>
    </source>
</evidence>
<dbReference type="GO" id="GO:0005886">
    <property type="term" value="C:plasma membrane"/>
    <property type="evidence" value="ECO:0007669"/>
    <property type="project" value="UniProtKB-SubCell"/>
</dbReference>
<gene>
    <name evidence="8" type="ORF">AA314_08045</name>
    <name evidence="9" type="ORF">ATI61_105596</name>
</gene>
<reference evidence="9 11" key="2">
    <citation type="submission" date="2018-08" db="EMBL/GenBank/DDBJ databases">
        <title>Genomic Encyclopedia of Archaeal and Bacterial Type Strains, Phase II (KMG-II): from individual species to whole genera.</title>
        <authorList>
            <person name="Goeker M."/>
        </authorList>
    </citation>
    <scope>NUCLEOTIDE SEQUENCE [LARGE SCALE GENOMIC DNA]</scope>
    <source>
        <strain evidence="9 11">DSM 2261</strain>
    </source>
</reference>
<feature type="transmembrane region" description="Helical" evidence="7">
    <location>
        <begin position="206"/>
        <end position="226"/>
    </location>
</feature>
<keyword evidence="5 7" id="KW-0472">Membrane</keyword>
<dbReference type="InterPro" id="IPR017039">
    <property type="entry name" value="Virul_fac_BrkB"/>
</dbReference>
<dbReference type="NCBIfam" id="TIGR00765">
    <property type="entry name" value="yihY_not_rbn"/>
    <property type="match status" value="1"/>
</dbReference>
<dbReference type="InterPro" id="IPR036388">
    <property type="entry name" value="WH-like_DNA-bd_sf"/>
</dbReference>
<keyword evidence="2" id="KW-1003">Cell membrane</keyword>
<feature type="transmembrane region" description="Helical" evidence="7">
    <location>
        <begin position="165"/>
        <end position="186"/>
    </location>
</feature>
<evidence type="ECO:0000313" key="8">
    <source>
        <dbReference type="EMBL" id="AKJ06419.1"/>
    </source>
</evidence>
<dbReference type="EMBL" id="QUMU01000005">
    <property type="protein sequence ID" value="REG32268.1"/>
    <property type="molecule type" value="Genomic_DNA"/>
</dbReference>
<evidence type="ECO:0000313" key="11">
    <source>
        <dbReference type="Proteomes" id="UP000256345"/>
    </source>
</evidence>
<dbReference type="KEGG" id="age:AA314_08045"/>
<comment type="subcellular location">
    <subcellularLocation>
        <location evidence="1">Cell membrane</location>
        <topology evidence="1">Multi-pass membrane protein</topology>
    </subcellularLocation>
</comment>
<protein>
    <submittedName>
        <fullName evidence="9">Membrane protein</fullName>
    </submittedName>
    <submittedName>
        <fullName evidence="8">Ribonuclease BN</fullName>
    </submittedName>
</protein>
<name>A0AAC8QFD7_9BACT</name>
<dbReference type="EMBL" id="CP011509">
    <property type="protein sequence ID" value="AKJ06419.1"/>
    <property type="molecule type" value="Genomic_DNA"/>
</dbReference>
<dbReference type="PANTHER" id="PTHR30213:SF0">
    <property type="entry name" value="UPF0761 MEMBRANE PROTEIN YIHY"/>
    <property type="match status" value="1"/>
</dbReference>
<accession>A0AAC8QFD7</accession>
<sequence>MRPFTPLFLKRLRTSALQWARRTWAPLERTRMGRFAMDTFVAVRGLARGFQGENIRLRAAALTYISVFSLVPLLTVVVALLGAYHQQAMQHRLREFIFAVMAPGVREESAAFLGSFLEPGHTTAIGSAGFLGLLFSAGSLLHNIDVSLNEIWGVKNHRSWVVRGLIYAGLLLLGPLMLAISFTGSGVVRSFLAGTHAPLVLDLFELLFGALSPLVAAGGLTLLYYVTPNTHLRLRSALSGGLVAGAAWSVARHVYTGIAAYSFRHNPLYASLGALPMFLAWLYVDWLLFLIGARLSYAVEHATFRDSLWAFGAHPRARELVAARVAQETTLVWFDGGTPPLPRDLALRLRVAEALVDEVVDDLEQAGLLERHRRGGVLPARAPAELTLADLTLAVHGVYNPVEPGTHSTPRAAGFEVLDAFFRESDRAGLDVLRRTRWVDLAILVRPGLAEAQAATAPATSPAPVPAETVAGSGNP</sequence>
<dbReference type="AlphaFoldDB" id="A0AAC8QFD7"/>
<organism evidence="8 10">
    <name type="scientific">Archangium gephyra</name>
    <dbReference type="NCBI Taxonomy" id="48"/>
    <lineage>
        <taxon>Bacteria</taxon>
        <taxon>Pseudomonadati</taxon>
        <taxon>Myxococcota</taxon>
        <taxon>Myxococcia</taxon>
        <taxon>Myxococcales</taxon>
        <taxon>Cystobacterineae</taxon>
        <taxon>Archangiaceae</taxon>
        <taxon>Archangium</taxon>
    </lineage>
</organism>
<dbReference type="Proteomes" id="UP000256345">
    <property type="component" value="Unassembled WGS sequence"/>
</dbReference>
<keyword evidence="11" id="KW-1185">Reference proteome</keyword>
<proteinExistence type="predicted"/>
<reference evidence="8 10" key="1">
    <citation type="submission" date="2015-05" db="EMBL/GenBank/DDBJ databases">
        <title>Genome assembly of Archangium gephyra DSM 2261.</title>
        <authorList>
            <person name="Sharma G."/>
            <person name="Subramanian S."/>
        </authorList>
    </citation>
    <scope>NUCLEOTIDE SEQUENCE [LARGE SCALE GENOMIC DNA]</scope>
    <source>
        <strain evidence="8 10">DSM 2261</strain>
    </source>
</reference>
<evidence type="ECO:0000256" key="5">
    <source>
        <dbReference type="ARBA" id="ARBA00023136"/>
    </source>
</evidence>